<keyword evidence="14" id="KW-1185">Reference proteome</keyword>
<evidence type="ECO:0000256" key="2">
    <source>
        <dbReference type="ARBA" id="ARBA00004496"/>
    </source>
</evidence>
<evidence type="ECO:0000256" key="3">
    <source>
        <dbReference type="ARBA" id="ARBA00008870"/>
    </source>
</evidence>
<name>A0AAN6ZW10_9PEZI</name>
<evidence type="ECO:0000313" key="13">
    <source>
        <dbReference type="EMBL" id="KAK4152199.1"/>
    </source>
</evidence>
<reference evidence="13" key="2">
    <citation type="submission" date="2023-05" db="EMBL/GenBank/DDBJ databases">
        <authorList>
            <consortium name="Lawrence Berkeley National Laboratory"/>
            <person name="Steindorff A."/>
            <person name="Hensen N."/>
            <person name="Bonometti L."/>
            <person name="Westerberg I."/>
            <person name="Brannstrom I.O."/>
            <person name="Guillou S."/>
            <person name="Cros-Aarteil S."/>
            <person name="Calhoun S."/>
            <person name="Haridas S."/>
            <person name="Kuo A."/>
            <person name="Mondo S."/>
            <person name="Pangilinan J."/>
            <person name="Riley R."/>
            <person name="Labutti K."/>
            <person name="Andreopoulos B."/>
            <person name="Lipzen A."/>
            <person name="Chen C."/>
            <person name="Yanf M."/>
            <person name="Daum C."/>
            <person name="Ng V."/>
            <person name="Clum A."/>
            <person name="Ohm R."/>
            <person name="Martin F."/>
            <person name="Silar P."/>
            <person name="Natvig D."/>
            <person name="Lalanne C."/>
            <person name="Gautier V."/>
            <person name="Ament-Velasquez S.L."/>
            <person name="Kruys A."/>
            <person name="Hutchinson M.I."/>
            <person name="Powell A.J."/>
            <person name="Barry K."/>
            <person name="Miller A.N."/>
            <person name="Grigoriev I.V."/>
            <person name="Debuchy R."/>
            <person name="Gladieux P."/>
            <person name="Thoren M.H."/>
            <person name="Johannesson H."/>
        </authorList>
    </citation>
    <scope>NUCLEOTIDE SEQUENCE</scope>
    <source>
        <strain evidence="13">CBS 538.74</strain>
    </source>
</reference>
<gene>
    <name evidence="13" type="ORF">C8A00DRAFT_44700</name>
</gene>
<evidence type="ECO:0000256" key="7">
    <source>
        <dbReference type="ARBA" id="ARBA00022679"/>
    </source>
</evidence>
<evidence type="ECO:0000256" key="10">
    <source>
        <dbReference type="ARBA" id="ARBA00047821"/>
    </source>
</evidence>
<dbReference type="InterPro" id="IPR039949">
    <property type="entry name" value="NAA40"/>
</dbReference>
<evidence type="ECO:0000256" key="4">
    <source>
        <dbReference type="ARBA" id="ARBA00012950"/>
    </source>
</evidence>
<dbReference type="Proteomes" id="UP001302745">
    <property type="component" value="Unassembled WGS sequence"/>
</dbReference>
<comment type="catalytic activity">
    <reaction evidence="10">
        <text>N-terminal L-seryl-[histone H2A] + acetyl-CoA = N-terminal N(alpha)-acetyl-L-seryl-[histone H2A] + CoA + H(+)</text>
        <dbReference type="Rhea" id="RHEA:50600"/>
        <dbReference type="Rhea" id="RHEA-COMP:12742"/>
        <dbReference type="Rhea" id="RHEA-COMP:12744"/>
        <dbReference type="ChEBI" id="CHEBI:15378"/>
        <dbReference type="ChEBI" id="CHEBI:57287"/>
        <dbReference type="ChEBI" id="CHEBI:57288"/>
        <dbReference type="ChEBI" id="CHEBI:64738"/>
        <dbReference type="ChEBI" id="CHEBI:83690"/>
        <dbReference type="EC" id="2.3.1.257"/>
    </reaction>
</comment>
<comment type="similarity">
    <text evidence="3">Belongs to the acetyltransferase family. NAA40 subfamily.</text>
</comment>
<dbReference type="EC" id="2.3.1.257" evidence="4"/>
<dbReference type="PROSITE" id="PS51186">
    <property type="entry name" value="GNAT"/>
    <property type="match status" value="1"/>
</dbReference>
<evidence type="ECO:0000256" key="11">
    <source>
        <dbReference type="ARBA" id="ARBA00049524"/>
    </source>
</evidence>
<accession>A0AAN6ZW10</accession>
<evidence type="ECO:0000256" key="1">
    <source>
        <dbReference type="ARBA" id="ARBA00004123"/>
    </source>
</evidence>
<organism evidence="13 14">
    <name type="scientific">Chaetomidium leptoderma</name>
    <dbReference type="NCBI Taxonomy" id="669021"/>
    <lineage>
        <taxon>Eukaryota</taxon>
        <taxon>Fungi</taxon>
        <taxon>Dikarya</taxon>
        <taxon>Ascomycota</taxon>
        <taxon>Pezizomycotina</taxon>
        <taxon>Sordariomycetes</taxon>
        <taxon>Sordariomycetidae</taxon>
        <taxon>Sordariales</taxon>
        <taxon>Chaetomiaceae</taxon>
        <taxon>Chaetomidium</taxon>
    </lineage>
</organism>
<keyword evidence="6" id="KW-0963">Cytoplasm</keyword>
<dbReference type="Gene3D" id="3.40.630.30">
    <property type="match status" value="1"/>
</dbReference>
<dbReference type="GO" id="GO:1990189">
    <property type="term" value="F:protein N-terminal-serine acetyltransferase activity"/>
    <property type="evidence" value="ECO:0007669"/>
    <property type="project" value="UniProtKB-EC"/>
</dbReference>
<comment type="subcellular location">
    <subcellularLocation>
        <location evidence="2">Cytoplasm</location>
    </subcellularLocation>
    <subcellularLocation>
        <location evidence="1">Nucleus</location>
    </subcellularLocation>
</comment>
<dbReference type="InterPro" id="IPR016181">
    <property type="entry name" value="Acyl_CoA_acyltransferase"/>
</dbReference>
<dbReference type="AlphaFoldDB" id="A0AAN6ZW10"/>
<evidence type="ECO:0000259" key="12">
    <source>
        <dbReference type="PROSITE" id="PS51186"/>
    </source>
</evidence>
<protein>
    <recommendedName>
        <fullName evidence="5">N-alpha-acetyltransferase 40</fullName>
        <ecNumber evidence="4">2.3.1.257</ecNumber>
    </recommendedName>
</protein>
<sequence>MSPKRQMAPTSLLELANQKTDEEFIADYFQPRSDQTPWLTSWTHPRTNAEYTISLVRSDVLSDDHLTACFRLIEQSSRKDYENSAGKWDPEQKRKEMRSPGLRYILVKEKDNMVIRGFTSLMPTYEEGQPVIYCYEIHLQPELQGTGLGSLLMGFHSTVAANLPPITKVMLTCFVANQRGLDFYKKLGFEKDDISPGPRKLRYGKIFNPDYVIMSKTVSSYIKNSP</sequence>
<evidence type="ECO:0000256" key="8">
    <source>
        <dbReference type="ARBA" id="ARBA00023242"/>
    </source>
</evidence>
<feature type="domain" description="N-acetyltransferase" evidence="12">
    <location>
        <begin position="56"/>
        <end position="219"/>
    </location>
</feature>
<dbReference type="EMBL" id="MU856983">
    <property type="protein sequence ID" value="KAK4152199.1"/>
    <property type="molecule type" value="Genomic_DNA"/>
</dbReference>
<comment type="catalytic activity">
    <reaction evidence="11">
        <text>N-terminal L-seryl-[histone H4] + acetyl-CoA = N-terminal N(alpha)-acetyl-L-seryl-[histone H4] + CoA + H(+)</text>
        <dbReference type="Rhea" id="RHEA:50596"/>
        <dbReference type="Rhea" id="RHEA-COMP:12740"/>
        <dbReference type="Rhea" id="RHEA-COMP:12743"/>
        <dbReference type="ChEBI" id="CHEBI:15378"/>
        <dbReference type="ChEBI" id="CHEBI:57287"/>
        <dbReference type="ChEBI" id="CHEBI:57288"/>
        <dbReference type="ChEBI" id="CHEBI:64738"/>
        <dbReference type="ChEBI" id="CHEBI:83690"/>
        <dbReference type="EC" id="2.3.1.257"/>
    </reaction>
</comment>
<keyword evidence="7" id="KW-0808">Transferase</keyword>
<dbReference type="GO" id="GO:0005634">
    <property type="term" value="C:nucleus"/>
    <property type="evidence" value="ECO:0007669"/>
    <property type="project" value="UniProtKB-SubCell"/>
</dbReference>
<proteinExistence type="inferred from homology"/>
<reference evidence="13" key="1">
    <citation type="journal article" date="2023" name="Mol. Phylogenet. Evol.">
        <title>Genome-scale phylogeny and comparative genomics of the fungal order Sordariales.</title>
        <authorList>
            <person name="Hensen N."/>
            <person name="Bonometti L."/>
            <person name="Westerberg I."/>
            <person name="Brannstrom I.O."/>
            <person name="Guillou S."/>
            <person name="Cros-Aarteil S."/>
            <person name="Calhoun S."/>
            <person name="Haridas S."/>
            <person name="Kuo A."/>
            <person name="Mondo S."/>
            <person name="Pangilinan J."/>
            <person name="Riley R."/>
            <person name="LaButti K."/>
            <person name="Andreopoulos B."/>
            <person name="Lipzen A."/>
            <person name="Chen C."/>
            <person name="Yan M."/>
            <person name="Daum C."/>
            <person name="Ng V."/>
            <person name="Clum A."/>
            <person name="Steindorff A."/>
            <person name="Ohm R.A."/>
            <person name="Martin F."/>
            <person name="Silar P."/>
            <person name="Natvig D.O."/>
            <person name="Lalanne C."/>
            <person name="Gautier V."/>
            <person name="Ament-Velasquez S.L."/>
            <person name="Kruys A."/>
            <person name="Hutchinson M.I."/>
            <person name="Powell A.J."/>
            <person name="Barry K."/>
            <person name="Miller A.N."/>
            <person name="Grigoriev I.V."/>
            <person name="Debuchy R."/>
            <person name="Gladieux P."/>
            <person name="Hiltunen Thoren M."/>
            <person name="Johannesson H."/>
        </authorList>
    </citation>
    <scope>NUCLEOTIDE SEQUENCE</scope>
    <source>
        <strain evidence="13">CBS 538.74</strain>
    </source>
</reference>
<evidence type="ECO:0000313" key="14">
    <source>
        <dbReference type="Proteomes" id="UP001302745"/>
    </source>
</evidence>
<keyword evidence="8" id="KW-0539">Nucleus</keyword>
<dbReference type="GO" id="GO:0043998">
    <property type="term" value="F:histone H2A acetyltransferase activity"/>
    <property type="evidence" value="ECO:0007669"/>
    <property type="project" value="InterPro"/>
</dbReference>
<dbReference type="GO" id="GO:0010485">
    <property type="term" value="F:histone H4 acetyltransferase activity"/>
    <property type="evidence" value="ECO:0007669"/>
    <property type="project" value="InterPro"/>
</dbReference>
<dbReference type="Pfam" id="PF00583">
    <property type="entry name" value="Acetyltransf_1"/>
    <property type="match status" value="1"/>
</dbReference>
<evidence type="ECO:0000256" key="9">
    <source>
        <dbReference type="ARBA" id="ARBA00023315"/>
    </source>
</evidence>
<dbReference type="PANTHER" id="PTHR20531">
    <property type="entry name" value="N-ALPHA-ACETYLTRANSFERASE 40"/>
    <property type="match status" value="1"/>
</dbReference>
<dbReference type="SUPFAM" id="SSF55729">
    <property type="entry name" value="Acyl-CoA N-acyltransferases (Nat)"/>
    <property type="match status" value="1"/>
</dbReference>
<comment type="caution">
    <text evidence="13">The sequence shown here is derived from an EMBL/GenBank/DDBJ whole genome shotgun (WGS) entry which is preliminary data.</text>
</comment>
<evidence type="ECO:0000256" key="5">
    <source>
        <dbReference type="ARBA" id="ARBA00015043"/>
    </source>
</evidence>
<dbReference type="PANTHER" id="PTHR20531:SF1">
    <property type="entry name" value="N-ALPHA-ACETYLTRANSFERASE 40"/>
    <property type="match status" value="1"/>
</dbReference>
<dbReference type="InterPro" id="IPR000182">
    <property type="entry name" value="GNAT_dom"/>
</dbReference>
<dbReference type="GO" id="GO:0005737">
    <property type="term" value="C:cytoplasm"/>
    <property type="evidence" value="ECO:0007669"/>
    <property type="project" value="UniProtKB-SubCell"/>
</dbReference>
<keyword evidence="9" id="KW-0012">Acyltransferase</keyword>
<evidence type="ECO:0000256" key="6">
    <source>
        <dbReference type="ARBA" id="ARBA00022490"/>
    </source>
</evidence>